<name>A0A2P6TQ81_CHLSO</name>
<dbReference type="Gene3D" id="3.20.20.70">
    <property type="entry name" value="Aldolase class I"/>
    <property type="match status" value="1"/>
</dbReference>
<evidence type="ECO:0000313" key="7">
    <source>
        <dbReference type="Proteomes" id="UP000239899"/>
    </source>
</evidence>
<organism evidence="6 7">
    <name type="scientific">Chlorella sorokiniana</name>
    <name type="common">Freshwater green alga</name>
    <dbReference type="NCBI Taxonomy" id="3076"/>
    <lineage>
        <taxon>Eukaryota</taxon>
        <taxon>Viridiplantae</taxon>
        <taxon>Chlorophyta</taxon>
        <taxon>core chlorophytes</taxon>
        <taxon>Trebouxiophyceae</taxon>
        <taxon>Chlorellales</taxon>
        <taxon>Chlorellaceae</taxon>
        <taxon>Chlorella clade</taxon>
        <taxon>Chlorella</taxon>
    </lineage>
</organism>
<dbReference type="InterPro" id="IPR017853">
    <property type="entry name" value="GH"/>
</dbReference>
<dbReference type="Proteomes" id="UP000239899">
    <property type="component" value="Unassembled WGS sequence"/>
</dbReference>
<dbReference type="InterPro" id="IPR049625">
    <property type="entry name" value="Glyco_transf_61_cat"/>
</dbReference>
<dbReference type="OrthoDB" id="4664297at2759"/>
<dbReference type="InterPro" id="IPR008811">
    <property type="entry name" value="Glycosyl_hydrolases_36"/>
</dbReference>
<sequence>MSLQAVGRCLRAGGGAAAALLEALPPEATVRPDAASSGAIVGLNCACEPSSFLEIAVGRLRCRRFLALARAKLYWMVPCCGGPAAEQLPVETQLLLLELEDGSYGLLAPLIERDAFRASIRPPRPRRDQPGSVLLRLETGDESVKANRKVWGVLYAAAGTDPYELLDRGVAAAARLSGSSRPRWEKPVPASLDVFGWCSWDAMYTGVNPRGLQEGLRALAQGGTPARLLIIDDGWQQMDVDPQYKSDAEQGVLRRYLSTAPGELEHRLAVGRLLAGKDLQAVEPLRVMELLSRRASASGSLDPGLVREGTVGAIRSLAYQAFLLLRKARRGAEMAAARKLKELLEDTSSDSIRLRAFAAAAVGPLRTAILKFYAQASSHSYRLLSLKANGKFESINSGDEAPLNSCSEHFGEVVRELKQRCNLTYVLCWNKMGYWSGCMPGAPGVAKYNPRLMYPRPSPGTLEVDPSMQWVHPAVNGVAIAADPRPLHNDLHTYLAECGVDGVKVDVQSTITMFGFNSGGYAAMGARWHRSLEESVAQHLPGGHQINSMCCAIEDIYNMPHSNIARVSEDFYPALPASHTAHIANATFTTLMLGVVAFPDWDMFHSDHGAAHLHATARAISGGMVYTSDRVGEHDFSLLRRLVLPDGSGKQPGHAAGGSTWAVRRRSYHTHDTRPPTLAAEVRPADVPYLRPAARYAMWSDKLQELRAPGAEGKGWRRSVRGGGGHDLLTISPVLESEACGAAAAPIGLCNMLNAGGAVLEAEMAEEGTNGTRRATLRLTLRGAGLFLCYASRRPAAVLLDGAPAEGVEWDERRGALWFNVPWREDVGSGPRAVAAMFEAAAQNPSWLSRWMIVLVVACCCHAEETGRCAERGLALEHPAVKSFAGREPKYRTSWGQRCIEYREVCFDQQAIVSFDPTHSPGNLSARPIPQLNIAALTYVWSGQQGVNGDVSNYASQLYAPLAYRPASTLEASPDLRQPHFSNCSVPLVMWGLWSAHNFFEFFVRTPARVWALQQAGALSKRTTLVVGSPGGERLPPYAPILLKPLTPYEVVSFAEFSQRNPPAGAPHTTAEGAGQRCFERAYLCAWQAGYGAGTWGAAAAILQHYLAQGLPANPLGFDSGPDVLKVLIESRQGPVRNILNAQQLVDDCNRLSGSWLLDPASLIKRIQCRFISYGSDPVHDMLATASADVLVAVHGAGCTNWFFMAPGSALLEIRPYMFGSHGWADAYFPSTSVNSNLSRFFYGLNIENSQAWKPGAAEVSRGLVNRTKDPRLLRDRHVILPLDVLKEKLLRIAAAGRSRERATTQEHK</sequence>
<keyword evidence="7" id="KW-1185">Reference proteome</keyword>
<feature type="domain" description="Glycosyltransferase 61 catalytic" evidence="5">
    <location>
        <begin position="1078"/>
        <end position="1211"/>
    </location>
</feature>
<evidence type="ECO:0000259" key="5">
    <source>
        <dbReference type="Pfam" id="PF04577"/>
    </source>
</evidence>
<evidence type="ECO:0000313" key="6">
    <source>
        <dbReference type="EMBL" id="PRW56188.1"/>
    </source>
</evidence>
<dbReference type="Pfam" id="PF04577">
    <property type="entry name" value="Glyco_transf_61"/>
    <property type="match status" value="1"/>
</dbReference>
<keyword evidence="3" id="KW-0119">Carbohydrate metabolism</keyword>
<proteinExistence type="inferred from homology"/>
<dbReference type="STRING" id="3076.A0A2P6TQ81"/>
<comment type="catalytic activity">
    <reaction evidence="4">
        <text>alpha-D-galactosyl-(1-&gt;3)-1D-myo-inositol + sucrose = raffinose + myo-inositol</text>
        <dbReference type="Rhea" id="RHEA:20161"/>
        <dbReference type="ChEBI" id="CHEBI:16634"/>
        <dbReference type="ChEBI" id="CHEBI:17268"/>
        <dbReference type="ChEBI" id="CHEBI:17505"/>
        <dbReference type="ChEBI" id="CHEBI:17992"/>
        <dbReference type="EC" id="2.4.1.82"/>
    </reaction>
</comment>
<dbReference type="PANTHER" id="PTHR31268:SF32">
    <property type="entry name" value="GALACTINOL--SUCROSE GALACTOSYLTRANSFERASE 2-RELATED"/>
    <property type="match status" value="1"/>
</dbReference>
<reference evidence="6 7" key="1">
    <citation type="journal article" date="2018" name="Plant J.">
        <title>Genome sequences of Chlorella sorokiniana UTEX 1602 and Micractinium conductrix SAG 241.80: implications to maltose excretion by a green alga.</title>
        <authorList>
            <person name="Arriola M.B."/>
            <person name="Velmurugan N."/>
            <person name="Zhang Y."/>
            <person name="Plunkett M.H."/>
            <person name="Hondzo H."/>
            <person name="Barney B.M."/>
        </authorList>
    </citation>
    <scope>NUCLEOTIDE SEQUENCE [LARGE SCALE GENOMIC DNA]</scope>
    <source>
        <strain evidence="7">UTEX 1602</strain>
    </source>
</reference>
<evidence type="ECO:0000256" key="3">
    <source>
        <dbReference type="ARBA" id="ARBA00023277"/>
    </source>
</evidence>
<dbReference type="EC" id="2.4.1.82" evidence="2"/>
<evidence type="ECO:0000256" key="4">
    <source>
        <dbReference type="ARBA" id="ARBA00049426"/>
    </source>
</evidence>
<gene>
    <name evidence="6" type="ORF">C2E21_4923</name>
</gene>
<comment type="caution">
    <text evidence="6">The sequence shown here is derived from an EMBL/GenBank/DDBJ whole genome shotgun (WGS) entry which is preliminary data.</text>
</comment>
<dbReference type="GO" id="GO:0047274">
    <property type="term" value="F:galactinol-sucrose galactosyltransferase activity"/>
    <property type="evidence" value="ECO:0007669"/>
    <property type="project" value="UniProtKB-EC"/>
</dbReference>
<evidence type="ECO:0000256" key="1">
    <source>
        <dbReference type="ARBA" id="ARBA00007240"/>
    </source>
</evidence>
<dbReference type="InterPro" id="IPR013785">
    <property type="entry name" value="Aldolase_TIM"/>
</dbReference>
<protein>
    <recommendedName>
        <fullName evidence="2">galactinol--sucrose galactosyltransferase</fullName>
        <ecNumber evidence="2">2.4.1.82</ecNumber>
    </recommendedName>
</protein>
<dbReference type="PANTHER" id="PTHR31268">
    <property type="match status" value="1"/>
</dbReference>
<dbReference type="SUPFAM" id="SSF51445">
    <property type="entry name" value="(Trans)glycosidases"/>
    <property type="match status" value="2"/>
</dbReference>
<dbReference type="EMBL" id="LHPG02000009">
    <property type="protein sequence ID" value="PRW56188.1"/>
    <property type="molecule type" value="Genomic_DNA"/>
</dbReference>
<comment type="similarity">
    <text evidence="1">Belongs to the glycosyl hydrolases 36 family.</text>
</comment>
<dbReference type="Pfam" id="PF05691">
    <property type="entry name" value="Raffinose_syn"/>
    <property type="match status" value="3"/>
</dbReference>
<evidence type="ECO:0000256" key="2">
    <source>
        <dbReference type="ARBA" id="ARBA00012708"/>
    </source>
</evidence>
<accession>A0A2P6TQ81</accession>